<protein>
    <submittedName>
        <fullName evidence="1">Uncharacterized protein</fullName>
    </submittedName>
</protein>
<dbReference type="EMBL" id="GGEC01081625">
    <property type="protein sequence ID" value="MBX62109.1"/>
    <property type="molecule type" value="Transcribed_RNA"/>
</dbReference>
<sequence>MKQKIEREHCFTGALNALVDGVRGFKYSFRQKSYIKVSFVL</sequence>
<dbReference type="AlphaFoldDB" id="A0A2P2Q5D7"/>
<accession>A0A2P2Q5D7</accession>
<name>A0A2P2Q5D7_RHIMU</name>
<proteinExistence type="predicted"/>
<evidence type="ECO:0000313" key="1">
    <source>
        <dbReference type="EMBL" id="MBX62109.1"/>
    </source>
</evidence>
<organism evidence="1">
    <name type="scientific">Rhizophora mucronata</name>
    <name type="common">Asiatic mangrove</name>
    <dbReference type="NCBI Taxonomy" id="61149"/>
    <lineage>
        <taxon>Eukaryota</taxon>
        <taxon>Viridiplantae</taxon>
        <taxon>Streptophyta</taxon>
        <taxon>Embryophyta</taxon>
        <taxon>Tracheophyta</taxon>
        <taxon>Spermatophyta</taxon>
        <taxon>Magnoliopsida</taxon>
        <taxon>eudicotyledons</taxon>
        <taxon>Gunneridae</taxon>
        <taxon>Pentapetalae</taxon>
        <taxon>rosids</taxon>
        <taxon>fabids</taxon>
        <taxon>Malpighiales</taxon>
        <taxon>Rhizophoraceae</taxon>
        <taxon>Rhizophora</taxon>
    </lineage>
</organism>
<reference evidence="1" key="1">
    <citation type="submission" date="2018-02" db="EMBL/GenBank/DDBJ databases">
        <title>Rhizophora mucronata_Transcriptome.</title>
        <authorList>
            <person name="Meera S.P."/>
            <person name="Sreeshan A."/>
            <person name="Augustine A."/>
        </authorList>
    </citation>
    <scope>NUCLEOTIDE SEQUENCE</scope>
    <source>
        <tissue evidence="1">Leaf</tissue>
    </source>
</reference>